<gene>
    <name evidence="2" type="ORF">FCC1311_012642</name>
</gene>
<evidence type="ECO:0000313" key="3">
    <source>
        <dbReference type="Proteomes" id="UP000241890"/>
    </source>
</evidence>
<dbReference type="PANTHER" id="PTHR37171:SF1">
    <property type="entry name" value="SERINE_THREONINE-PROTEIN KINASE YRZF-RELATED"/>
    <property type="match status" value="1"/>
</dbReference>
<dbReference type="InterPro" id="IPR052396">
    <property type="entry name" value="Meiotic_Drive_Suppr_Kinase"/>
</dbReference>
<proteinExistence type="predicted"/>
<dbReference type="InParanoid" id="A0A2R5G1Z7"/>
<name>A0A2R5G1Z7_9STRA</name>
<organism evidence="2 3">
    <name type="scientific">Hondaea fermentalgiana</name>
    <dbReference type="NCBI Taxonomy" id="2315210"/>
    <lineage>
        <taxon>Eukaryota</taxon>
        <taxon>Sar</taxon>
        <taxon>Stramenopiles</taxon>
        <taxon>Bigyra</taxon>
        <taxon>Labyrinthulomycetes</taxon>
        <taxon>Thraustochytrida</taxon>
        <taxon>Thraustochytriidae</taxon>
        <taxon>Hondaea</taxon>
    </lineage>
</organism>
<dbReference type="Gene3D" id="1.10.510.10">
    <property type="entry name" value="Transferase(Phosphotransferase) domain 1"/>
    <property type="match status" value="1"/>
</dbReference>
<dbReference type="PANTHER" id="PTHR37171">
    <property type="entry name" value="SERINE/THREONINE-PROTEIN KINASE YRZF-RELATED"/>
    <property type="match status" value="1"/>
</dbReference>
<comment type="caution">
    <text evidence="2">The sequence shown here is derived from an EMBL/GenBank/DDBJ whole genome shotgun (WGS) entry which is preliminary data.</text>
</comment>
<protein>
    <submittedName>
        <fullName evidence="2">Casein kinase 1-like protein HD16</fullName>
    </submittedName>
</protein>
<accession>A0A2R5G1Z7</accession>
<keyword evidence="1" id="KW-0175">Coiled coil</keyword>
<evidence type="ECO:0000256" key="1">
    <source>
        <dbReference type="SAM" id="Coils"/>
    </source>
</evidence>
<dbReference type="Proteomes" id="UP000241890">
    <property type="component" value="Unassembled WGS sequence"/>
</dbReference>
<keyword evidence="2" id="KW-0808">Transferase</keyword>
<dbReference type="OrthoDB" id="2687876at2759"/>
<dbReference type="InterPro" id="IPR011009">
    <property type="entry name" value="Kinase-like_dom_sf"/>
</dbReference>
<evidence type="ECO:0000313" key="2">
    <source>
        <dbReference type="EMBL" id="GBG25047.1"/>
    </source>
</evidence>
<dbReference type="SUPFAM" id="SSF56112">
    <property type="entry name" value="Protein kinase-like (PK-like)"/>
    <property type="match status" value="1"/>
</dbReference>
<reference evidence="2 3" key="1">
    <citation type="submission" date="2017-12" db="EMBL/GenBank/DDBJ databases">
        <title>Sequencing, de novo assembly and annotation of complete genome of a new Thraustochytrid species, strain FCC1311.</title>
        <authorList>
            <person name="Sedici K."/>
            <person name="Godart F."/>
            <person name="Aiese Cigliano R."/>
            <person name="Sanseverino W."/>
            <person name="Barakat M."/>
            <person name="Ortet P."/>
            <person name="Marechal E."/>
            <person name="Cagnac O."/>
            <person name="Amato A."/>
        </authorList>
    </citation>
    <scope>NUCLEOTIDE SEQUENCE [LARGE SCALE GENOMIC DNA]</scope>
</reference>
<keyword evidence="3" id="KW-1185">Reference proteome</keyword>
<dbReference type="EMBL" id="BEYU01000011">
    <property type="protein sequence ID" value="GBG25047.1"/>
    <property type="molecule type" value="Genomic_DNA"/>
</dbReference>
<keyword evidence="2" id="KW-0418">Kinase</keyword>
<dbReference type="AlphaFoldDB" id="A0A2R5G1Z7"/>
<dbReference type="GO" id="GO:0016301">
    <property type="term" value="F:kinase activity"/>
    <property type="evidence" value="ECO:0007669"/>
    <property type="project" value="UniProtKB-KW"/>
</dbReference>
<feature type="coiled-coil region" evidence="1">
    <location>
        <begin position="68"/>
        <end position="127"/>
    </location>
</feature>
<sequence length="546" mass="61700">MLDLEDEQDAFVQNVTFAQIKKWKNNPSDHHLITKAYDQLESLLRRSDGDTSWIPDHLADYLDAEAGRIKEREEQEAAEARLREDQEAAEARLREEVRGLKRKLETLDAKIQALAQEKEELRAKQEAVVSVWSNLMAHDPRFIINASSTGTTSIPHFYSPDIAVPWDFANFNECEYSSSYLQEFVGKLVAFQEKRSAFPESIVYLRDHEPGTSEQCVVDIMKKLYEAVKHILKTTNEPNSDKLSYKSGRLYGVFDFVSRTLRQPDGVINLESFPICMIEYKTDKTFTKTTLEEYDKSELKPFEESSGPRTKKYESVKHPVTQVCSYMMLTGFPLHGAYGVGFSDSTLEIAGITFNDCFAKASLYLDDETSYDTGYNLNNEQATEFMGMLVEEARLYDGAARALQGSVLPVVHYSGEFPIGGGFYFMIVMSNTGHSLRSEVGQQTARSVGLNAVHSRVHALLDKLHGAGITHGDMGLRNVTIQENGTVRLVDLGMASLDLRHCRQDYESFDAEWTRAFGRIVVGKSMLRRFSPTQFLKSLHNGSDQS</sequence>